<evidence type="ECO:0000313" key="2">
    <source>
        <dbReference type="EMBL" id="EET90185.1"/>
    </source>
</evidence>
<dbReference type="GO" id="GO:0043565">
    <property type="term" value="F:sequence-specific DNA binding"/>
    <property type="evidence" value="ECO:0007669"/>
    <property type="project" value="InterPro"/>
</dbReference>
<feature type="binding site" evidence="1">
    <location>
        <position position="111"/>
    </location>
    <ligand>
        <name>Mg(2+)</name>
        <dbReference type="ChEBI" id="CHEBI:18420"/>
    </ligand>
</feature>
<dbReference type="SUPFAM" id="SSF74784">
    <property type="entry name" value="Translin"/>
    <property type="match status" value="1"/>
</dbReference>
<dbReference type="InterPro" id="IPR036081">
    <property type="entry name" value="Translin_sf"/>
</dbReference>
<feature type="binding site" evidence="1">
    <location>
        <position position="147"/>
    </location>
    <ligand>
        <name>Mg(2+)</name>
        <dbReference type="ChEBI" id="CHEBI:18420"/>
    </ligand>
</feature>
<reference evidence="2 3" key="2">
    <citation type="journal article" date="2010" name="Proc. Natl. Acad. Sci. U.S.A.">
        <title>Enigmatic, ultrasmall, uncultivated Archaea.</title>
        <authorList>
            <person name="Baker B.J."/>
            <person name="Comolli L.R."/>
            <person name="Dick G.J."/>
            <person name="Hauser L.J."/>
            <person name="Hyatt D."/>
            <person name="Dill B.D."/>
            <person name="Land M.L."/>
            <person name="Verberkmoes N.C."/>
            <person name="Hettich R.L."/>
            <person name="Banfield J.F."/>
        </authorList>
    </citation>
    <scope>NUCLEOTIDE SEQUENCE [LARGE SCALE GENOMIC DNA]</scope>
    <source>
        <strain evidence="2">ARMAN-2</strain>
    </source>
</reference>
<accession>C7DHT3</accession>
<dbReference type="Pfam" id="PF01997">
    <property type="entry name" value="Translin"/>
    <property type="match status" value="1"/>
</dbReference>
<dbReference type="EMBL" id="GG697240">
    <property type="protein sequence ID" value="EET90185.1"/>
    <property type="molecule type" value="Genomic_DNA"/>
</dbReference>
<evidence type="ECO:0000256" key="1">
    <source>
        <dbReference type="PIRSR" id="PIRSR602848-1"/>
    </source>
</evidence>
<keyword evidence="1" id="KW-0460">Magnesium</keyword>
<name>C7DHT3_MICA2</name>
<reference evidence="2 3" key="1">
    <citation type="journal article" date="2009" name="Genome Biol.">
        <title>Community-wide analysis of microbial genome sequence signatures.</title>
        <authorList>
            <person name="Dick G.J."/>
            <person name="Andersson A.F."/>
            <person name="Baker B.J."/>
            <person name="Simmons S.L."/>
            <person name="Thomas B.C."/>
            <person name="Yelton A.P."/>
            <person name="Banfield J.F."/>
        </authorList>
    </citation>
    <scope>NUCLEOTIDE SEQUENCE [LARGE SCALE GENOMIC DNA]</scope>
    <source>
        <strain evidence="2">ARMAN-2</strain>
    </source>
</reference>
<dbReference type="Proteomes" id="UP000332487">
    <property type="component" value="Unassembled WGS sequence"/>
</dbReference>
<keyword evidence="3" id="KW-1185">Reference proteome</keyword>
<gene>
    <name evidence="2" type="ORF">UNLARM2_0624</name>
</gene>
<keyword evidence="1" id="KW-0479">Metal-binding</keyword>
<sequence length="220" mass="25422">MQAWHSSTCFFTASAEVWRAMAKKSDNSFDGAFIQGMSAYIEARQSRYDQIVIGSRMVIRHSAELITALHNSDYDKAEEIRLKLKDEAARLMKDDSGFEYNAMQAYQEYSEAMLFWGVKKKGRLPDYKEIGVSIEPYLLGLMDLVGELRREVTEALNGRDVRRAESYFELIKKIYDYTRPVRVSDAILPGFRRKQDVARIQVENAGLEILNYKTFSKLDK</sequence>
<dbReference type="CDD" id="cd14820">
    <property type="entry name" value="TRAX"/>
    <property type="match status" value="1"/>
</dbReference>
<dbReference type="GO" id="GO:0046872">
    <property type="term" value="F:metal ion binding"/>
    <property type="evidence" value="ECO:0007669"/>
    <property type="project" value="UniProtKB-KW"/>
</dbReference>
<proteinExistence type="predicted"/>
<dbReference type="Gene3D" id="1.20.58.2140">
    <property type="match status" value="1"/>
</dbReference>
<protein>
    <submittedName>
        <fullName evidence="2">Translin</fullName>
    </submittedName>
</protein>
<dbReference type="AlphaFoldDB" id="C7DHT3"/>
<dbReference type="InterPro" id="IPR002848">
    <property type="entry name" value="Translin_fam"/>
</dbReference>
<evidence type="ECO:0000313" key="3">
    <source>
        <dbReference type="Proteomes" id="UP000332487"/>
    </source>
</evidence>
<organism evidence="2 3">
    <name type="scientific">Candidatus Micrarchaeum acidiphilum ARMAN-2</name>
    <dbReference type="NCBI Taxonomy" id="425595"/>
    <lineage>
        <taxon>Archaea</taxon>
        <taxon>Candidatus Micrarchaeota</taxon>
        <taxon>Candidatus Micrarchaeia</taxon>
        <taxon>Candidatus Micrarchaeales</taxon>
        <taxon>Candidatus Micrarchaeaceae</taxon>
        <taxon>Candidatus Micrarchaeum</taxon>
    </lineage>
</organism>
<dbReference type="PANTHER" id="PTHR10741">
    <property type="entry name" value="TRANSLIN AND TRANSLIN ASSOCIATED PROTEIN X"/>
    <property type="match status" value="1"/>
</dbReference>